<dbReference type="EMBL" id="ML213613">
    <property type="protein sequence ID" value="TFK36506.1"/>
    <property type="molecule type" value="Genomic_DNA"/>
</dbReference>
<dbReference type="AlphaFoldDB" id="A0A5C3LWM0"/>
<feature type="region of interest" description="Disordered" evidence="1">
    <location>
        <begin position="51"/>
        <end position="106"/>
    </location>
</feature>
<reference evidence="2 3" key="1">
    <citation type="journal article" date="2019" name="Nat. Ecol. Evol.">
        <title>Megaphylogeny resolves global patterns of mushroom evolution.</title>
        <authorList>
            <person name="Varga T."/>
            <person name="Krizsan K."/>
            <person name="Foldi C."/>
            <person name="Dima B."/>
            <person name="Sanchez-Garcia M."/>
            <person name="Sanchez-Ramirez S."/>
            <person name="Szollosi G.J."/>
            <person name="Szarkandi J.G."/>
            <person name="Papp V."/>
            <person name="Albert L."/>
            <person name="Andreopoulos W."/>
            <person name="Angelini C."/>
            <person name="Antonin V."/>
            <person name="Barry K.W."/>
            <person name="Bougher N.L."/>
            <person name="Buchanan P."/>
            <person name="Buyck B."/>
            <person name="Bense V."/>
            <person name="Catcheside P."/>
            <person name="Chovatia M."/>
            <person name="Cooper J."/>
            <person name="Damon W."/>
            <person name="Desjardin D."/>
            <person name="Finy P."/>
            <person name="Geml J."/>
            <person name="Haridas S."/>
            <person name="Hughes K."/>
            <person name="Justo A."/>
            <person name="Karasinski D."/>
            <person name="Kautmanova I."/>
            <person name="Kiss B."/>
            <person name="Kocsube S."/>
            <person name="Kotiranta H."/>
            <person name="LaButti K.M."/>
            <person name="Lechner B.E."/>
            <person name="Liimatainen K."/>
            <person name="Lipzen A."/>
            <person name="Lukacs Z."/>
            <person name="Mihaltcheva S."/>
            <person name="Morgado L.N."/>
            <person name="Niskanen T."/>
            <person name="Noordeloos M.E."/>
            <person name="Ohm R.A."/>
            <person name="Ortiz-Santana B."/>
            <person name="Ovrebo C."/>
            <person name="Racz N."/>
            <person name="Riley R."/>
            <person name="Savchenko A."/>
            <person name="Shiryaev A."/>
            <person name="Soop K."/>
            <person name="Spirin V."/>
            <person name="Szebenyi C."/>
            <person name="Tomsovsky M."/>
            <person name="Tulloss R.E."/>
            <person name="Uehling J."/>
            <person name="Grigoriev I.V."/>
            <person name="Vagvolgyi C."/>
            <person name="Papp T."/>
            <person name="Martin F.M."/>
            <person name="Miettinen O."/>
            <person name="Hibbett D.S."/>
            <person name="Nagy L.G."/>
        </authorList>
    </citation>
    <scope>NUCLEOTIDE SEQUENCE [LARGE SCALE GENOMIC DNA]</scope>
    <source>
        <strain evidence="2 3">CBS 166.37</strain>
    </source>
</reference>
<accession>A0A5C3LWM0</accession>
<name>A0A5C3LWM0_9AGAR</name>
<dbReference type="Proteomes" id="UP000308652">
    <property type="component" value="Unassembled WGS sequence"/>
</dbReference>
<organism evidence="2 3">
    <name type="scientific">Crucibulum laeve</name>
    <dbReference type="NCBI Taxonomy" id="68775"/>
    <lineage>
        <taxon>Eukaryota</taxon>
        <taxon>Fungi</taxon>
        <taxon>Dikarya</taxon>
        <taxon>Basidiomycota</taxon>
        <taxon>Agaricomycotina</taxon>
        <taxon>Agaricomycetes</taxon>
        <taxon>Agaricomycetidae</taxon>
        <taxon>Agaricales</taxon>
        <taxon>Agaricineae</taxon>
        <taxon>Nidulariaceae</taxon>
        <taxon>Crucibulum</taxon>
    </lineage>
</organism>
<sequence>MFVSMEQPSGIPDGWRDDHILIQDNPAKGTPALESSIHKEDREGGETAILKKEISHKTSQPDAAQERRDDMEQNLGEGRSNMIDNGIELSNLTGVAVRPRTPQEHK</sequence>
<keyword evidence="3" id="KW-1185">Reference proteome</keyword>
<feature type="region of interest" description="Disordered" evidence="1">
    <location>
        <begin position="24"/>
        <end position="43"/>
    </location>
</feature>
<protein>
    <submittedName>
        <fullName evidence="2">Uncharacterized protein</fullName>
    </submittedName>
</protein>
<evidence type="ECO:0000313" key="3">
    <source>
        <dbReference type="Proteomes" id="UP000308652"/>
    </source>
</evidence>
<evidence type="ECO:0000313" key="2">
    <source>
        <dbReference type="EMBL" id="TFK36506.1"/>
    </source>
</evidence>
<proteinExistence type="predicted"/>
<gene>
    <name evidence="2" type="ORF">BDQ12DRAFT_667663</name>
</gene>
<evidence type="ECO:0000256" key="1">
    <source>
        <dbReference type="SAM" id="MobiDB-lite"/>
    </source>
</evidence>